<sequence length="140" mass="15418">MHGQRRTLQKRLERQPASAVTTSPSWLDMRVGSPEDCCRDPPVVTQPPTSSATEESEGAPPLTAGLAAHRPTKHPLEHLYKYKCKGDLLQVVNTPGGSDKTLALATLLAEQEEIRSRSATWQLVERLGRHMTVGPQKASW</sequence>
<feature type="region of interest" description="Disordered" evidence="1">
    <location>
        <begin position="1"/>
        <end position="70"/>
    </location>
</feature>
<evidence type="ECO:0000313" key="2">
    <source>
        <dbReference type="EnsemblProtists" id="EOD23022"/>
    </source>
</evidence>
<dbReference type="KEGG" id="ehx:EMIHUDRAFT_195542"/>
<accession>A0A0D3JHN7</accession>
<reference evidence="3" key="1">
    <citation type="journal article" date="2013" name="Nature">
        <title>Pan genome of the phytoplankton Emiliania underpins its global distribution.</title>
        <authorList>
            <person name="Read B.A."/>
            <person name="Kegel J."/>
            <person name="Klute M.J."/>
            <person name="Kuo A."/>
            <person name="Lefebvre S.C."/>
            <person name="Maumus F."/>
            <person name="Mayer C."/>
            <person name="Miller J."/>
            <person name="Monier A."/>
            <person name="Salamov A."/>
            <person name="Young J."/>
            <person name="Aguilar M."/>
            <person name="Claverie J.M."/>
            <person name="Frickenhaus S."/>
            <person name="Gonzalez K."/>
            <person name="Herman E.K."/>
            <person name="Lin Y.C."/>
            <person name="Napier J."/>
            <person name="Ogata H."/>
            <person name="Sarno A.F."/>
            <person name="Shmutz J."/>
            <person name="Schroeder D."/>
            <person name="de Vargas C."/>
            <person name="Verret F."/>
            <person name="von Dassow P."/>
            <person name="Valentin K."/>
            <person name="Van de Peer Y."/>
            <person name="Wheeler G."/>
            <person name="Dacks J.B."/>
            <person name="Delwiche C.F."/>
            <person name="Dyhrman S.T."/>
            <person name="Glockner G."/>
            <person name="John U."/>
            <person name="Richards T."/>
            <person name="Worden A.Z."/>
            <person name="Zhang X."/>
            <person name="Grigoriev I.V."/>
            <person name="Allen A.E."/>
            <person name="Bidle K."/>
            <person name="Borodovsky M."/>
            <person name="Bowler C."/>
            <person name="Brownlee C."/>
            <person name="Cock J.M."/>
            <person name="Elias M."/>
            <person name="Gladyshev V.N."/>
            <person name="Groth M."/>
            <person name="Guda C."/>
            <person name="Hadaegh A."/>
            <person name="Iglesias-Rodriguez M.D."/>
            <person name="Jenkins J."/>
            <person name="Jones B.M."/>
            <person name="Lawson T."/>
            <person name="Leese F."/>
            <person name="Lindquist E."/>
            <person name="Lobanov A."/>
            <person name="Lomsadze A."/>
            <person name="Malik S.B."/>
            <person name="Marsh M.E."/>
            <person name="Mackinder L."/>
            <person name="Mock T."/>
            <person name="Mueller-Roeber B."/>
            <person name="Pagarete A."/>
            <person name="Parker M."/>
            <person name="Probert I."/>
            <person name="Quesneville H."/>
            <person name="Raines C."/>
            <person name="Rensing S.A."/>
            <person name="Riano-Pachon D.M."/>
            <person name="Richier S."/>
            <person name="Rokitta S."/>
            <person name="Shiraiwa Y."/>
            <person name="Soanes D.M."/>
            <person name="van der Giezen M."/>
            <person name="Wahlund T.M."/>
            <person name="Williams B."/>
            <person name="Wilson W."/>
            <person name="Wolfe G."/>
            <person name="Wurch L.L."/>
        </authorList>
    </citation>
    <scope>NUCLEOTIDE SEQUENCE</scope>
</reference>
<dbReference type="AlphaFoldDB" id="A0A0D3JHN7"/>
<dbReference type="HOGENOM" id="CLU_1838920_0_0_1"/>
<evidence type="ECO:0000256" key="1">
    <source>
        <dbReference type="SAM" id="MobiDB-lite"/>
    </source>
</evidence>
<name>A0A0D3JHN7_EMIH1</name>
<proteinExistence type="predicted"/>
<keyword evidence="3" id="KW-1185">Reference proteome</keyword>
<reference evidence="2" key="2">
    <citation type="submission" date="2024-10" db="UniProtKB">
        <authorList>
            <consortium name="EnsemblProtists"/>
        </authorList>
    </citation>
    <scope>IDENTIFICATION</scope>
</reference>
<dbReference type="PaxDb" id="2903-EOD23022"/>
<dbReference type="GeneID" id="17268569"/>
<protein>
    <submittedName>
        <fullName evidence="2">Uncharacterized protein</fullName>
    </submittedName>
</protein>
<evidence type="ECO:0000313" key="3">
    <source>
        <dbReference type="Proteomes" id="UP000013827"/>
    </source>
</evidence>
<dbReference type="EnsemblProtists" id="EOD23022">
    <property type="protein sequence ID" value="EOD23022"/>
    <property type="gene ID" value="EMIHUDRAFT_195542"/>
</dbReference>
<dbReference type="Proteomes" id="UP000013827">
    <property type="component" value="Unassembled WGS sequence"/>
</dbReference>
<dbReference type="RefSeq" id="XP_005775451.1">
    <property type="nucleotide sequence ID" value="XM_005775394.1"/>
</dbReference>
<organism evidence="2 3">
    <name type="scientific">Emiliania huxleyi (strain CCMP1516)</name>
    <dbReference type="NCBI Taxonomy" id="280463"/>
    <lineage>
        <taxon>Eukaryota</taxon>
        <taxon>Haptista</taxon>
        <taxon>Haptophyta</taxon>
        <taxon>Prymnesiophyceae</taxon>
        <taxon>Isochrysidales</taxon>
        <taxon>Noelaerhabdaceae</taxon>
        <taxon>Emiliania</taxon>
    </lineage>
</organism>